<dbReference type="PRINTS" id="PR00143">
    <property type="entry name" value="CITRTSNTHASE"/>
</dbReference>
<evidence type="ECO:0000256" key="2">
    <source>
        <dbReference type="ARBA" id="ARBA00010566"/>
    </source>
</evidence>
<evidence type="ECO:0000256" key="5">
    <source>
        <dbReference type="RuleBase" id="RU000441"/>
    </source>
</evidence>
<evidence type="ECO:0000313" key="7">
    <source>
        <dbReference type="EMBL" id="AND95651.1"/>
    </source>
</evidence>
<dbReference type="GO" id="GO:0032787">
    <property type="term" value="P:monocarboxylic acid metabolic process"/>
    <property type="evidence" value="ECO:0007669"/>
    <property type="project" value="UniProtKB-ARBA"/>
</dbReference>
<dbReference type="Pfam" id="PF00285">
    <property type="entry name" value="Citrate_synt"/>
    <property type="match status" value="1"/>
</dbReference>
<comment type="similarity">
    <text evidence="2 5">Belongs to the citrate synthase family.</text>
</comment>
<dbReference type="Gene3D" id="1.10.230.10">
    <property type="entry name" value="Cytochrome P450-Terp, domain 2"/>
    <property type="match status" value="1"/>
</dbReference>
<dbReference type="InterPro" id="IPR016142">
    <property type="entry name" value="Citrate_synth-like_lrg_a-sub"/>
</dbReference>
<dbReference type="InterPro" id="IPR019810">
    <property type="entry name" value="Citrate_synthase_AS"/>
</dbReference>
<dbReference type="GO" id="GO:0046912">
    <property type="term" value="F:acyltransferase activity, acyl groups converted into alkyl on transfer"/>
    <property type="evidence" value="ECO:0007669"/>
    <property type="project" value="InterPro"/>
</dbReference>
<dbReference type="FunFam" id="1.10.230.10:FF:000002">
    <property type="entry name" value="Citrate synthase"/>
    <property type="match status" value="1"/>
</dbReference>
<dbReference type="GO" id="GO:0006099">
    <property type="term" value="P:tricarboxylic acid cycle"/>
    <property type="evidence" value="ECO:0007669"/>
    <property type="project" value="UniProtKB-KW"/>
</dbReference>
<dbReference type="EMBL" id="KR704741">
    <property type="protein sequence ID" value="AND95651.1"/>
    <property type="molecule type" value="mRNA"/>
</dbReference>
<evidence type="ECO:0000256" key="1">
    <source>
        <dbReference type="ARBA" id="ARBA00005007"/>
    </source>
</evidence>
<accession>A0A2K8DNJ7</accession>
<evidence type="ECO:0000256" key="4">
    <source>
        <dbReference type="ARBA" id="ARBA00022679"/>
    </source>
</evidence>
<dbReference type="SUPFAM" id="SSF48256">
    <property type="entry name" value="Citrate synthase"/>
    <property type="match status" value="1"/>
</dbReference>
<dbReference type="InterPro" id="IPR036969">
    <property type="entry name" value="Citrate_synthase_sf"/>
</dbReference>
<dbReference type="InterPro" id="IPR016143">
    <property type="entry name" value="Citrate_synth-like_sm_a-sub"/>
</dbReference>
<feature type="region of interest" description="Disordered" evidence="6">
    <location>
        <begin position="23"/>
        <end position="55"/>
    </location>
</feature>
<evidence type="ECO:0000256" key="3">
    <source>
        <dbReference type="ARBA" id="ARBA00022532"/>
    </source>
</evidence>
<feature type="region of interest" description="Disordered" evidence="6">
    <location>
        <begin position="515"/>
        <end position="536"/>
    </location>
</feature>
<reference evidence="7" key="2">
    <citation type="journal article" date="2018" name="Genome Biol. Evol.">
        <title>Distribution and Evolution of Peroxisomes in Alveolates (Apicomplexa, Dinoflagellates, Ciliates).</title>
        <authorList>
            <person name="Ludewig-Klingner A.-K."/>
            <person name="Michael V."/>
            <person name="Jarek M."/>
            <person name="Brinkmann H."/>
            <person name="Petersen J."/>
        </authorList>
    </citation>
    <scope>NUCLEOTIDE SEQUENCE</scope>
    <source>
        <strain evidence="7">CCMP 3155</strain>
    </source>
</reference>
<evidence type="ECO:0000256" key="6">
    <source>
        <dbReference type="SAM" id="MobiDB-lite"/>
    </source>
</evidence>
<protein>
    <recommendedName>
        <fullName evidence="5">Citrate synthase</fullName>
    </recommendedName>
</protein>
<dbReference type="PANTHER" id="PTHR42871">
    <property type="entry name" value="CITRATE SYNTHASE"/>
    <property type="match status" value="1"/>
</dbReference>
<dbReference type="PANTHER" id="PTHR42871:SF1">
    <property type="entry name" value="CITRATE SYNTHASE"/>
    <property type="match status" value="1"/>
</dbReference>
<keyword evidence="4 5" id="KW-0808">Transferase</keyword>
<dbReference type="InterPro" id="IPR002020">
    <property type="entry name" value="Citrate_synthase"/>
</dbReference>
<feature type="compositionally biased region" description="Basic and acidic residues" evidence="6">
    <location>
        <begin position="36"/>
        <end position="48"/>
    </location>
</feature>
<dbReference type="AlphaFoldDB" id="A0A2K8DNJ7"/>
<dbReference type="FunFam" id="1.10.580.10:FF:000005">
    <property type="entry name" value="Citrate synthase"/>
    <property type="match status" value="1"/>
</dbReference>
<keyword evidence="7" id="KW-0012">Acyltransferase</keyword>
<reference evidence="7" key="1">
    <citation type="submission" date="2015-05" db="EMBL/GenBank/DDBJ databases">
        <authorList>
            <person name="Wang D.B."/>
            <person name="Wang M."/>
        </authorList>
    </citation>
    <scope>NUCLEOTIDE SEQUENCE</scope>
    <source>
        <strain evidence="7">CCMP 3155</strain>
    </source>
</reference>
<comment type="pathway">
    <text evidence="1">Carbohydrate metabolism.</text>
</comment>
<organism evidence="7">
    <name type="scientific">Vitrella brassicaformis</name>
    <dbReference type="NCBI Taxonomy" id="1169539"/>
    <lineage>
        <taxon>Eukaryota</taxon>
        <taxon>Sar</taxon>
        <taxon>Alveolata</taxon>
        <taxon>Colpodellida</taxon>
        <taxon>Vitrellaceae</taxon>
        <taxon>Vitrella</taxon>
    </lineage>
</organism>
<dbReference type="VEuPathDB" id="CryptoDB:Vbra_13740"/>
<name>A0A2K8DNJ7_9ALVE</name>
<dbReference type="PROSITE" id="PS00480">
    <property type="entry name" value="CITRATE_SYNTHASE"/>
    <property type="match status" value="1"/>
</dbReference>
<dbReference type="Gene3D" id="1.10.580.10">
    <property type="entry name" value="Citrate Synthase, domain 1"/>
    <property type="match status" value="1"/>
</dbReference>
<proteinExistence type="evidence at transcript level"/>
<sequence>MEAGSGYSVGWPCVLRLLKRSAKEERSLTQARRKSSQGEREKERERGKGIKQQSTTMDRLSVISGHFHAGASPAPIRETLTIVDNRTGRKYEVSVQDNTIKAVDLKQIKDSDGTILQSYDPGYTNTCACTSRISFIDGGKGILRYRGYPIEQLAERTTMEEIAFLLWYGELPSADQLDRFTKGLLSHANLHEDVKSVIRAHRHDAHPMGIFIAALANLGTLHPEGNPALAGQGIYKDVSVRNRHMLRILGGATTIGALILRHRTGGSFIPPNESLGFTGNFLYMLDAPSHPSNPFRPHPKLVRALDVLFILHAEHELNCSTSATRHLASSNVDVYTTIAGATGALYGPRHGGANEAVVRMLEKIGKVENIPSFLDRVKKREELLMGFGHRVYRSYDPRARIIRTVAEEVFEVLGREPMIEVAIELEKRALNDDYFVKRKLYPNVDFYSGLIYKAMGFPTDFFPILFTIPRIAGWLAHWNEFQDDPENRIVRPFQVYKGYDLRELPHTSKAARPKLVSDSALKTQTTSAERRGAVRS</sequence>
<keyword evidence="3" id="KW-0816">Tricarboxylic acid cycle</keyword>
<gene>
    <name evidence="7" type="primary">CS</name>
</gene>